<dbReference type="AlphaFoldDB" id="A0AAV7THK5"/>
<evidence type="ECO:0000313" key="2">
    <source>
        <dbReference type="EMBL" id="KAJ1175799.1"/>
    </source>
</evidence>
<keyword evidence="3" id="KW-1185">Reference proteome</keyword>
<dbReference type="Proteomes" id="UP001066276">
    <property type="component" value="Chromosome 3_2"/>
</dbReference>
<protein>
    <submittedName>
        <fullName evidence="2">Uncharacterized protein</fullName>
    </submittedName>
</protein>
<organism evidence="2 3">
    <name type="scientific">Pleurodeles waltl</name>
    <name type="common">Iberian ribbed newt</name>
    <dbReference type="NCBI Taxonomy" id="8319"/>
    <lineage>
        <taxon>Eukaryota</taxon>
        <taxon>Metazoa</taxon>
        <taxon>Chordata</taxon>
        <taxon>Craniata</taxon>
        <taxon>Vertebrata</taxon>
        <taxon>Euteleostomi</taxon>
        <taxon>Amphibia</taxon>
        <taxon>Batrachia</taxon>
        <taxon>Caudata</taxon>
        <taxon>Salamandroidea</taxon>
        <taxon>Salamandridae</taxon>
        <taxon>Pleurodelinae</taxon>
        <taxon>Pleurodeles</taxon>
    </lineage>
</organism>
<sequence length="97" mass="10234">MRSFVPIGDERTTEEAETCVPGRDGRNPGPKTSEVPVGDGRKALHLQTVAYVHTMHARSPATSEFRVTPLITAVPAVPFTLQVTRTPVGGPALAAAS</sequence>
<dbReference type="EMBL" id="JANPWB010000006">
    <property type="protein sequence ID" value="KAJ1175799.1"/>
    <property type="molecule type" value="Genomic_DNA"/>
</dbReference>
<feature type="region of interest" description="Disordered" evidence="1">
    <location>
        <begin position="1"/>
        <end position="38"/>
    </location>
</feature>
<evidence type="ECO:0000313" key="3">
    <source>
        <dbReference type="Proteomes" id="UP001066276"/>
    </source>
</evidence>
<evidence type="ECO:0000256" key="1">
    <source>
        <dbReference type="SAM" id="MobiDB-lite"/>
    </source>
</evidence>
<reference evidence="2" key="1">
    <citation type="journal article" date="2022" name="bioRxiv">
        <title>Sequencing and chromosome-scale assembly of the giantPleurodeles waltlgenome.</title>
        <authorList>
            <person name="Brown T."/>
            <person name="Elewa A."/>
            <person name="Iarovenko S."/>
            <person name="Subramanian E."/>
            <person name="Araus A.J."/>
            <person name="Petzold A."/>
            <person name="Susuki M."/>
            <person name="Suzuki K.-i.T."/>
            <person name="Hayashi T."/>
            <person name="Toyoda A."/>
            <person name="Oliveira C."/>
            <person name="Osipova E."/>
            <person name="Leigh N.D."/>
            <person name="Simon A."/>
            <person name="Yun M.H."/>
        </authorList>
    </citation>
    <scope>NUCLEOTIDE SEQUENCE</scope>
    <source>
        <strain evidence="2">20211129_DDA</strain>
        <tissue evidence="2">Liver</tissue>
    </source>
</reference>
<proteinExistence type="predicted"/>
<gene>
    <name evidence="2" type="ORF">NDU88_001084</name>
</gene>
<comment type="caution">
    <text evidence="2">The sequence shown here is derived from an EMBL/GenBank/DDBJ whole genome shotgun (WGS) entry which is preliminary data.</text>
</comment>
<accession>A0AAV7THK5</accession>
<name>A0AAV7THK5_PLEWA</name>